<evidence type="ECO:0000313" key="3">
    <source>
        <dbReference type="Proteomes" id="UP000606935"/>
    </source>
</evidence>
<reference evidence="2" key="2">
    <citation type="submission" date="2020-09" db="EMBL/GenBank/DDBJ databases">
        <authorList>
            <person name="Sun Q."/>
            <person name="Zhou Y."/>
        </authorList>
    </citation>
    <scope>NUCLEOTIDE SEQUENCE</scope>
    <source>
        <strain evidence="2">CGMCC 1.7086</strain>
    </source>
</reference>
<feature type="domain" description="Co-chaperone DjlA N-terminal" evidence="1">
    <location>
        <begin position="27"/>
        <end position="142"/>
    </location>
</feature>
<reference evidence="2" key="1">
    <citation type="journal article" date="2014" name="Int. J. Syst. Evol. Microbiol.">
        <title>Complete genome sequence of Corynebacterium casei LMG S-19264T (=DSM 44701T), isolated from a smear-ripened cheese.</title>
        <authorList>
            <consortium name="US DOE Joint Genome Institute (JGI-PGF)"/>
            <person name="Walter F."/>
            <person name="Albersmeier A."/>
            <person name="Kalinowski J."/>
            <person name="Ruckert C."/>
        </authorList>
    </citation>
    <scope>NUCLEOTIDE SEQUENCE</scope>
    <source>
        <strain evidence="2">CGMCC 1.7086</strain>
    </source>
</reference>
<comment type="caution">
    <text evidence="2">The sequence shown here is derived from an EMBL/GenBank/DDBJ whole genome shotgun (WGS) entry which is preliminary data.</text>
</comment>
<name>A0A918DMH1_9ALTE</name>
<accession>A0A918DMH1</accession>
<dbReference type="InterPro" id="IPR007791">
    <property type="entry name" value="DjlA_N"/>
</dbReference>
<dbReference type="Gene3D" id="1.10.3680.10">
    <property type="entry name" value="TerB-like"/>
    <property type="match status" value="1"/>
</dbReference>
<dbReference type="SUPFAM" id="SSF158682">
    <property type="entry name" value="TerB-like"/>
    <property type="match status" value="1"/>
</dbReference>
<dbReference type="Pfam" id="PF05099">
    <property type="entry name" value="TerB"/>
    <property type="match status" value="1"/>
</dbReference>
<dbReference type="InterPro" id="IPR029024">
    <property type="entry name" value="TerB-like"/>
</dbReference>
<protein>
    <submittedName>
        <fullName evidence="2">Tellurium resistance terB-like protein subgroup 2</fullName>
    </submittedName>
</protein>
<organism evidence="2 3">
    <name type="scientific">Bowmanella pacifica</name>
    <dbReference type="NCBI Taxonomy" id="502051"/>
    <lineage>
        <taxon>Bacteria</taxon>
        <taxon>Pseudomonadati</taxon>
        <taxon>Pseudomonadota</taxon>
        <taxon>Gammaproteobacteria</taxon>
        <taxon>Alteromonadales</taxon>
        <taxon>Alteromonadaceae</taxon>
        <taxon>Bowmanella</taxon>
    </lineage>
</organism>
<dbReference type="AlphaFoldDB" id="A0A918DMH1"/>
<evidence type="ECO:0000313" key="2">
    <source>
        <dbReference type="EMBL" id="GGO75009.1"/>
    </source>
</evidence>
<evidence type="ECO:0000259" key="1">
    <source>
        <dbReference type="Pfam" id="PF05099"/>
    </source>
</evidence>
<dbReference type="CDD" id="cd07313">
    <property type="entry name" value="terB_like_2"/>
    <property type="match status" value="1"/>
</dbReference>
<dbReference type="RefSeq" id="WP_188699177.1">
    <property type="nucleotide sequence ID" value="NZ_BMLS01000009.1"/>
</dbReference>
<dbReference type="EMBL" id="BMLS01000009">
    <property type="protein sequence ID" value="GGO75009.1"/>
    <property type="molecule type" value="Genomic_DNA"/>
</dbReference>
<keyword evidence="3" id="KW-1185">Reference proteome</keyword>
<gene>
    <name evidence="2" type="ORF">GCM10010982_39180</name>
</gene>
<dbReference type="Proteomes" id="UP000606935">
    <property type="component" value="Unassembled WGS sequence"/>
</dbReference>
<sequence>MLKQFKHWLQETLVVTRDSGIQLQLDLATAVLYMEVIRADQQLDPQERKLMQDLLQSEFNLGHSDIQALLQTSEQQAEQAPDLVSFTRVLNQQCGAEQKARIMENLWQLAYADGRLDSHEEHIIRRIADLLYIPHSQFIQAKLKAQD</sequence>
<proteinExistence type="predicted"/>